<organism evidence="1 2">
    <name type="scientific">Paraburkholderia caribensis MBA4</name>
    <dbReference type="NCBI Taxonomy" id="1323664"/>
    <lineage>
        <taxon>Bacteria</taxon>
        <taxon>Pseudomonadati</taxon>
        <taxon>Pseudomonadota</taxon>
        <taxon>Betaproteobacteria</taxon>
        <taxon>Burkholderiales</taxon>
        <taxon>Burkholderiaceae</taxon>
        <taxon>Paraburkholderia</taxon>
    </lineage>
</organism>
<protein>
    <submittedName>
        <fullName evidence="1">Uncharacterized protein</fullName>
    </submittedName>
</protein>
<dbReference type="Proteomes" id="UP000019146">
    <property type="component" value="Chromosome 2"/>
</dbReference>
<reference evidence="1 2" key="1">
    <citation type="journal article" date="2014" name="Genome Announc.">
        <title>Draft Genome Sequence of the Haloacid-Degrading Burkholderia caribensis Strain MBA4.</title>
        <authorList>
            <person name="Pan Y."/>
            <person name="Kong K.F."/>
            <person name="Tsang J.S."/>
        </authorList>
    </citation>
    <scope>NUCLEOTIDE SEQUENCE [LARGE SCALE GENOMIC DNA]</scope>
    <source>
        <strain evidence="1 2">MBA4</strain>
    </source>
</reference>
<sequence>MFELLHDRFNDCGCGETGCFRLALTARRAGTAARFSPSYADVSGPHSPIQNIACAALHDM</sequence>
<gene>
    <name evidence="1" type="ORF">K788_0008237</name>
</gene>
<proteinExistence type="predicted"/>
<dbReference type="KEGG" id="bcai:K788_0008237"/>
<evidence type="ECO:0000313" key="2">
    <source>
        <dbReference type="Proteomes" id="UP000019146"/>
    </source>
</evidence>
<accession>A0A0P0RF56</accession>
<dbReference type="EMBL" id="CP012747">
    <property type="protein sequence ID" value="ALL67087.1"/>
    <property type="molecule type" value="Genomic_DNA"/>
</dbReference>
<name>A0A0P0RF56_9BURK</name>
<evidence type="ECO:0000313" key="1">
    <source>
        <dbReference type="EMBL" id="ALL67087.1"/>
    </source>
</evidence>
<dbReference type="AlphaFoldDB" id="A0A0P0RF56"/>